<dbReference type="InterPro" id="IPR000064">
    <property type="entry name" value="NLP_P60_dom"/>
</dbReference>
<reference evidence="7" key="1">
    <citation type="journal article" date="2013" name="Proc. Natl. Acad. Sci. U.S.A.">
        <title>Improving the coverage of the cyanobacterial phylum using diversity-driven genome sequencing.</title>
        <authorList>
            <person name="Shih P.M."/>
            <person name="Wu D."/>
            <person name="Latifi A."/>
            <person name="Axen S.D."/>
            <person name="Fewer D.P."/>
            <person name="Talla E."/>
            <person name="Calteau A."/>
            <person name="Cai F."/>
            <person name="Tandeau de Marsac N."/>
            <person name="Rippka R."/>
            <person name="Herdman M."/>
            <person name="Sivonen K."/>
            <person name="Coursin T."/>
            <person name="Laurent T."/>
            <person name="Goodwin L."/>
            <person name="Nolan M."/>
            <person name="Davenport K.W."/>
            <person name="Han C.S."/>
            <person name="Rubin E.M."/>
            <person name="Eisen J.A."/>
            <person name="Woyke T."/>
            <person name="Gugger M."/>
            <person name="Kerfeld C.A."/>
        </authorList>
    </citation>
    <scope>NUCLEOTIDE SEQUENCE [LARGE SCALE GENOMIC DNA]</scope>
    <source>
        <strain evidence="7">PCC 10605</strain>
    </source>
</reference>
<proteinExistence type="inferred from homology"/>
<evidence type="ECO:0000313" key="6">
    <source>
        <dbReference type="EMBL" id="AFZ54938.1"/>
    </source>
</evidence>
<evidence type="ECO:0000256" key="3">
    <source>
        <dbReference type="ARBA" id="ARBA00022801"/>
    </source>
</evidence>
<evidence type="ECO:0000313" key="7">
    <source>
        <dbReference type="Proteomes" id="UP000010480"/>
    </source>
</evidence>
<dbReference type="Proteomes" id="UP000010480">
    <property type="component" value="Chromosome"/>
</dbReference>
<dbReference type="PANTHER" id="PTHR47053">
    <property type="entry name" value="MUREIN DD-ENDOPEPTIDASE MEPH-RELATED"/>
    <property type="match status" value="1"/>
</dbReference>
<dbReference type="HOGENOM" id="CLU_092338_0_0_3"/>
<dbReference type="PANTHER" id="PTHR47053:SF1">
    <property type="entry name" value="MUREIN DD-ENDOPEPTIDASE MEPH-RELATED"/>
    <property type="match status" value="1"/>
</dbReference>
<evidence type="ECO:0000259" key="5">
    <source>
        <dbReference type="PROSITE" id="PS51935"/>
    </source>
</evidence>
<dbReference type="KEGG" id="can:Cyan10605_2872"/>
<dbReference type="EMBL" id="CP003947">
    <property type="protein sequence ID" value="AFZ54938.1"/>
    <property type="molecule type" value="Genomic_DNA"/>
</dbReference>
<dbReference type="GO" id="GO:0008234">
    <property type="term" value="F:cysteine-type peptidase activity"/>
    <property type="evidence" value="ECO:0007669"/>
    <property type="project" value="UniProtKB-KW"/>
</dbReference>
<dbReference type="GO" id="GO:0006508">
    <property type="term" value="P:proteolysis"/>
    <property type="evidence" value="ECO:0007669"/>
    <property type="project" value="UniProtKB-KW"/>
</dbReference>
<dbReference type="AlphaFoldDB" id="K9Z972"/>
<evidence type="ECO:0000256" key="1">
    <source>
        <dbReference type="ARBA" id="ARBA00007074"/>
    </source>
</evidence>
<dbReference type="STRING" id="755178.Cyan10605_2872"/>
<dbReference type="PATRIC" id="fig|755178.3.peg.3052"/>
<dbReference type="SUPFAM" id="SSF54001">
    <property type="entry name" value="Cysteine proteinases"/>
    <property type="match status" value="1"/>
</dbReference>
<organism evidence="6 7">
    <name type="scientific">Cyanobacterium aponinum (strain PCC 10605)</name>
    <dbReference type="NCBI Taxonomy" id="755178"/>
    <lineage>
        <taxon>Bacteria</taxon>
        <taxon>Bacillati</taxon>
        <taxon>Cyanobacteriota</taxon>
        <taxon>Cyanophyceae</taxon>
        <taxon>Oscillatoriophycideae</taxon>
        <taxon>Chroococcales</taxon>
        <taxon>Geminocystaceae</taxon>
        <taxon>Cyanobacterium</taxon>
    </lineage>
</organism>
<comment type="similarity">
    <text evidence="1">Belongs to the peptidase C40 family.</text>
</comment>
<dbReference type="SUPFAM" id="SSF82057">
    <property type="entry name" value="Prokaryotic SH3-related domain"/>
    <property type="match status" value="1"/>
</dbReference>
<dbReference type="InterPro" id="IPR051202">
    <property type="entry name" value="Peptidase_C40"/>
</dbReference>
<keyword evidence="7" id="KW-1185">Reference proteome</keyword>
<dbReference type="Pfam" id="PF18348">
    <property type="entry name" value="SH3_16"/>
    <property type="match status" value="1"/>
</dbReference>
<dbReference type="Gene3D" id="3.90.1720.10">
    <property type="entry name" value="endopeptidase domain like (from Nostoc punctiforme)"/>
    <property type="match status" value="1"/>
</dbReference>
<dbReference type="eggNOG" id="COG0791">
    <property type="taxonomic scope" value="Bacteria"/>
</dbReference>
<sequence length="239" mass="27443">MNSQLSDLLTPFPTGEYVCLTNLNLYAQPDCKELATQLRKGRYLKVLSSEIIDNTVKVCSLEDQYYAYLHITNLTELEIASQPYQPVSVTREKIETLISQVIEFTYQAMKTPNYYLWGGTVAPNYDCSGLMQSAFASVGVWLPRDSYQQEDFTTRISRDELQRGDLIFFGDARVNHVALYLGENKYIHSSGKEIGNDGIAINQLRDDLDQVSLNYYQKLWSYGRLDRSFIPDIQKLEQL</sequence>
<name>K9Z972_CYAAP</name>
<protein>
    <submittedName>
        <fullName evidence="6">NLP/P60 protein</fullName>
    </submittedName>
</protein>
<dbReference type="InterPro" id="IPR041382">
    <property type="entry name" value="SH3_16"/>
</dbReference>
<accession>K9Z972</accession>
<evidence type="ECO:0000256" key="2">
    <source>
        <dbReference type="ARBA" id="ARBA00022670"/>
    </source>
</evidence>
<keyword evidence="2" id="KW-0645">Protease</keyword>
<feature type="domain" description="NlpC/P60" evidence="5">
    <location>
        <begin position="91"/>
        <end position="227"/>
    </location>
</feature>
<dbReference type="Gene3D" id="2.30.30.40">
    <property type="entry name" value="SH3 Domains"/>
    <property type="match status" value="1"/>
</dbReference>
<keyword evidence="3" id="KW-0378">Hydrolase</keyword>
<dbReference type="InterPro" id="IPR038765">
    <property type="entry name" value="Papain-like_cys_pep_sf"/>
</dbReference>
<dbReference type="Pfam" id="PF00877">
    <property type="entry name" value="NLPC_P60"/>
    <property type="match status" value="1"/>
</dbReference>
<dbReference type="PROSITE" id="PS51935">
    <property type="entry name" value="NLPC_P60"/>
    <property type="match status" value="1"/>
</dbReference>
<keyword evidence="4" id="KW-0788">Thiol protease</keyword>
<gene>
    <name evidence="6" type="ordered locus">Cyan10605_2872</name>
</gene>
<evidence type="ECO:0000256" key="4">
    <source>
        <dbReference type="ARBA" id="ARBA00022807"/>
    </source>
</evidence>
<dbReference type="OrthoDB" id="9808890at2"/>
<dbReference type="RefSeq" id="WP_015220660.1">
    <property type="nucleotide sequence ID" value="NC_019776.1"/>
</dbReference>